<dbReference type="Gene3D" id="3.30.565.10">
    <property type="entry name" value="Histidine kinase-like ATPase, C-terminal domain"/>
    <property type="match status" value="1"/>
</dbReference>
<dbReference type="PANTHER" id="PTHR43642:SF1">
    <property type="entry name" value="HYBRID SIGNAL TRANSDUCTION HISTIDINE KINASE G"/>
    <property type="match status" value="1"/>
</dbReference>
<dbReference type="Pfam" id="PF00069">
    <property type="entry name" value="Pkinase"/>
    <property type="match status" value="1"/>
</dbReference>
<dbReference type="CDD" id="cd16917">
    <property type="entry name" value="HATPase_UhpB-NarQ-NarX-like"/>
    <property type="match status" value="1"/>
</dbReference>
<dbReference type="Gene3D" id="3.30.450.40">
    <property type="match status" value="1"/>
</dbReference>
<feature type="domain" description="Protein kinase" evidence="1">
    <location>
        <begin position="7"/>
        <end position="285"/>
    </location>
</feature>
<organism evidence="2 3">
    <name type="scientific">Paenibacillus nasutitermitis</name>
    <dbReference type="NCBI Taxonomy" id="1652958"/>
    <lineage>
        <taxon>Bacteria</taxon>
        <taxon>Bacillati</taxon>
        <taxon>Bacillota</taxon>
        <taxon>Bacilli</taxon>
        <taxon>Bacillales</taxon>
        <taxon>Paenibacillaceae</taxon>
        <taxon>Paenibacillus</taxon>
    </lineage>
</organism>
<dbReference type="InterPro" id="IPR011009">
    <property type="entry name" value="Kinase-like_dom_sf"/>
</dbReference>
<dbReference type="Proteomes" id="UP000612456">
    <property type="component" value="Unassembled WGS sequence"/>
</dbReference>
<evidence type="ECO:0000313" key="3">
    <source>
        <dbReference type="Proteomes" id="UP000612456"/>
    </source>
</evidence>
<protein>
    <submittedName>
        <fullName evidence="2">Serine/threonine protein kinase</fullName>
    </submittedName>
</protein>
<keyword evidence="2" id="KW-0418">Kinase</keyword>
<evidence type="ECO:0000313" key="2">
    <source>
        <dbReference type="EMBL" id="GGD89104.1"/>
    </source>
</evidence>
<accession>A0A916ZDH8</accession>
<dbReference type="InterPro" id="IPR011712">
    <property type="entry name" value="Sig_transdc_His_kin_sub3_dim/P"/>
</dbReference>
<dbReference type="GO" id="GO:0000155">
    <property type="term" value="F:phosphorelay sensor kinase activity"/>
    <property type="evidence" value="ECO:0007669"/>
    <property type="project" value="InterPro"/>
</dbReference>
<dbReference type="InterPro" id="IPR000719">
    <property type="entry name" value="Prot_kinase_dom"/>
</dbReference>
<dbReference type="SUPFAM" id="SSF52540">
    <property type="entry name" value="P-loop containing nucleoside triphosphate hydrolases"/>
    <property type="match status" value="1"/>
</dbReference>
<dbReference type="Pfam" id="PF01590">
    <property type="entry name" value="GAF"/>
    <property type="match status" value="1"/>
</dbReference>
<dbReference type="SUPFAM" id="SSF55781">
    <property type="entry name" value="GAF domain-like"/>
    <property type="match status" value="1"/>
</dbReference>
<dbReference type="InterPro" id="IPR036890">
    <property type="entry name" value="HATPase_C_sf"/>
</dbReference>
<dbReference type="RefSeq" id="WP_188997000.1">
    <property type="nucleotide sequence ID" value="NZ_BMHP01000004.1"/>
</dbReference>
<dbReference type="GO" id="GO:0016020">
    <property type="term" value="C:membrane"/>
    <property type="evidence" value="ECO:0007669"/>
    <property type="project" value="InterPro"/>
</dbReference>
<keyword evidence="3" id="KW-1185">Reference proteome</keyword>
<dbReference type="PROSITE" id="PS50011">
    <property type="entry name" value="PROTEIN_KINASE_DOM"/>
    <property type="match status" value="1"/>
</dbReference>
<dbReference type="InterPro" id="IPR027417">
    <property type="entry name" value="P-loop_NTPase"/>
</dbReference>
<sequence length="1693" mass="190840">MLACQGYEPIENIGSTDDIRLYRMLRLADRQVVIAKTTCEEYPSSAVINSFRQEYNILQNLNGNGAAKAYQLELTASRPILFMEDIGGTTLDKLMRNRTDFRELASLLTIAAAVADSLRQLHDGQIMLNGLTPFHMMVNPDRGEAKLIDIRMCTVGGSPAPQEGSAGRLDAALAYISPEQTGRTGLKPDYRSNLYSLGIILYEWFAGQLPFASGNALDLVYQHLASKPLPLHECAPSIPQAVSDIVAKCMEKMPQSRYATAYGIKNDLELCLTRLRLTGTIEPFLLADDDQSDQWQIPAGFSGRQAEQECLRQVLRQAAGGPAEIIWITGSGGIGKTSFVEETFRTETSSVGFFARGKSDSSGLSQTYELWIQAIDQLVGQLLTVSMLQLEVWKLRITNALGDYGQLLTGLVPRLELLIGEQPPVRPLPPLEAQHQLHQLLSRFLQLFLDKTGQPLVLFFDDLQWADEASLQYLAYLLGDWETKHLLVIGAFRDEDLTPQHPLSILKHEFDKRSRKVGSIHLEGVTSDDFKQLVGNALHGEGAGIDELAAALYHKTEGHPLFFKRFLQDLIDEKHVFFDKERRTWNWDLLQIREMDIPDNVADYILAKLTDLPSNAVYALGCAALLGNSFDFDVLVTLTGYSRQELSEVLDLAVRERFLFTVDKDNPFYKFQHDRILQAAYLLVPADDRSSLHWTIGSLLADRRDDGEGISVFEVVRHFNQMPHMLLDQEQKLILADFNLQAGLSAKQATAYETARSYLQLAAALLQDSDWETHYDLTFRCYQELAAAEYQCASFAAANEWFELTLSKASTRMDKALVCILKIQLEASKDNHQEVLAWGKKALEWLGIRHNFNPGSVHLALQWFKLRKRLARHSADSIGSLPPMTDDMRMTAMSVFLLISNSCIFIDHKTWASNVFAMLELTLDYGMTPEASIGFAGLALMQYYTFKDDKESYKWAKVACQLSRPYPLLYVKSLTVFSLCYTSWRRYEPDFMTTFSEYAGKVGLESGDLWQSNQSVLFNCGMLVQCGYPLDFIYERLLAHASNFQKNDNIAHWKMAVILTEMIVRLSGNRAAEDPYAAEDVVSADFVHSVHGDEFHTAQELLYTMLYTTNYLFGDYHAAAHAVSEMRALISKRKSDDEHFGHNVYASLVWARLYEDAGAKDRSRYLVDIRRNLKSMKPLVNGRSSINIDKYFLVQAEYARIRGKHRQAGDFYEKAIDEARKSGHTHDGAIAAECYGRYGLQQGKIRLAQIYMTEAYESYMKWGAAAKADELKKQYGHLLQLQPVAEIDRVDYLSVAQSSQILSGEIEMGRLLHTSLRLMLQNAGAEYGALVFADQEKWTVEIYGTTSELHLQSIALEVAGQLVSTAIIAYAARTQEEVVLFDAAAGGMFAMNPYVKDNRLKSVLCLPIMHQNKLICLLYMENKLSAGIFSSERLDVLRMIGTQCAISIENARLYSGIQELKNSLEDQVEERTQRLQRSMQETSAALAEMSIYAERNRIAQEIHDIVGHTLTSTILQIEAGKRLLSKDMPEAVKRLQEAQHLVRNSLNEIRGSVHMMKEDRFFHLKLALEQLIDKTVQNMDVDVAADIQELPPLSGAYKKAIYFALQEGLTNGIRHGECTAFRFSLENTENYLRFRLENNGKSGDEIIKGFGLKAMEERVLLLGGNLSIHSGAEHGYLLKIDLPYTVQLQEAGE</sequence>
<reference evidence="2" key="1">
    <citation type="journal article" date="2014" name="Int. J. Syst. Evol. Microbiol.">
        <title>Complete genome sequence of Corynebacterium casei LMG S-19264T (=DSM 44701T), isolated from a smear-ripened cheese.</title>
        <authorList>
            <consortium name="US DOE Joint Genome Institute (JGI-PGF)"/>
            <person name="Walter F."/>
            <person name="Albersmeier A."/>
            <person name="Kalinowski J."/>
            <person name="Ruckert C."/>
        </authorList>
    </citation>
    <scope>NUCLEOTIDE SEQUENCE</scope>
    <source>
        <strain evidence="2">CGMCC 1.15178</strain>
    </source>
</reference>
<dbReference type="InterPro" id="IPR003018">
    <property type="entry name" value="GAF"/>
</dbReference>
<dbReference type="EMBL" id="BMHP01000004">
    <property type="protein sequence ID" value="GGD89104.1"/>
    <property type="molecule type" value="Genomic_DNA"/>
</dbReference>
<name>A0A916ZDH8_9BACL</name>
<dbReference type="InterPro" id="IPR041664">
    <property type="entry name" value="AAA_16"/>
</dbReference>
<comment type="caution">
    <text evidence="2">The sequence shown here is derived from an EMBL/GenBank/DDBJ whole genome shotgun (WGS) entry which is preliminary data.</text>
</comment>
<dbReference type="InterPro" id="IPR029016">
    <property type="entry name" value="GAF-like_dom_sf"/>
</dbReference>
<dbReference type="GO" id="GO:0046983">
    <property type="term" value="F:protein dimerization activity"/>
    <property type="evidence" value="ECO:0007669"/>
    <property type="project" value="InterPro"/>
</dbReference>
<dbReference type="GO" id="GO:0004674">
    <property type="term" value="F:protein serine/threonine kinase activity"/>
    <property type="evidence" value="ECO:0007669"/>
    <property type="project" value="UniProtKB-KW"/>
</dbReference>
<dbReference type="InterPro" id="IPR053159">
    <property type="entry name" value="Hybrid_Histidine_Kinase"/>
</dbReference>
<dbReference type="Gene3D" id="3.40.50.300">
    <property type="entry name" value="P-loop containing nucleotide triphosphate hydrolases"/>
    <property type="match status" value="1"/>
</dbReference>
<dbReference type="SMART" id="SM00220">
    <property type="entry name" value="S_TKc"/>
    <property type="match status" value="1"/>
</dbReference>
<dbReference type="SUPFAM" id="SSF55874">
    <property type="entry name" value="ATPase domain of HSP90 chaperone/DNA topoisomerase II/histidine kinase"/>
    <property type="match status" value="1"/>
</dbReference>
<dbReference type="Pfam" id="PF13191">
    <property type="entry name" value="AAA_16"/>
    <property type="match status" value="1"/>
</dbReference>
<reference evidence="2" key="2">
    <citation type="submission" date="2020-09" db="EMBL/GenBank/DDBJ databases">
        <authorList>
            <person name="Sun Q."/>
            <person name="Zhou Y."/>
        </authorList>
    </citation>
    <scope>NUCLEOTIDE SEQUENCE</scope>
    <source>
        <strain evidence="2">CGMCC 1.15178</strain>
    </source>
</reference>
<gene>
    <name evidence="2" type="ORF">GCM10010911_54630</name>
</gene>
<dbReference type="Pfam" id="PF07730">
    <property type="entry name" value="HisKA_3"/>
    <property type="match status" value="1"/>
</dbReference>
<evidence type="ECO:0000259" key="1">
    <source>
        <dbReference type="PROSITE" id="PS50011"/>
    </source>
</evidence>
<dbReference type="PANTHER" id="PTHR43642">
    <property type="entry name" value="HYBRID SIGNAL TRANSDUCTION HISTIDINE KINASE G"/>
    <property type="match status" value="1"/>
</dbReference>
<keyword evidence="2" id="KW-0808">Transferase</keyword>
<proteinExistence type="predicted"/>
<dbReference type="Gene3D" id="1.10.510.10">
    <property type="entry name" value="Transferase(Phosphotransferase) domain 1"/>
    <property type="match status" value="1"/>
</dbReference>
<keyword evidence="2" id="KW-0723">Serine/threonine-protein kinase</keyword>
<dbReference type="Gene3D" id="1.20.5.1930">
    <property type="match status" value="1"/>
</dbReference>
<dbReference type="GO" id="GO:0005524">
    <property type="term" value="F:ATP binding"/>
    <property type="evidence" value="ECO:0007669"/>
    <property type="project" value="InterPro"/>
</dbReference>
<dbReference type="SMART" id="SM00065">
    <property type="entry name" value="GAF"/>
    <property type="match status" value="1"/>
</dbReference>
<dbReference type="SUPFAM" id="SSF56112">
    <property type="entry name" value="Protein kinase-like (PK-like)"/>
    <property type="match status" value="1"/>
</dbReference>